<dbReference type="SMART" id="SM00093">
    <property type="entry name" value="SERPIN"/>
    <property type="match status" value="1"/>
</dbReference>
<feature type="transmembrane region" description="Helical" evidence="3">
    <location>
        <begin position="216"/>
        <end position="237"/>
    </location>
</feature>
<evidence type="ECO:0000256" key="2">
    <source>
        <dbReference type="RuleBase" id="RU000411"/>
    </source>
</evidence>
<dbReference type="Gene3D" id="3.30.497.10">
    <property type="entry name" value="Antithrombin, subunit I, domain 2"/>
    <property type="match status" value="1"/>
</dbReference>
<evidence type="ECO:0000256" key="3">
    <source>
        <dbReference type="SAM" id="Phobius"/>
    </source>
</evidence>
<protein>
    <submittedName>
        <fullName evidence="5">SERPIN domain-containing protein</fullName>
    </submittedName>
</protein>
<dbReference type="Pfam" id="PF00079">
    <property type="entry name" value="Serpin"/>
    <property type="match status" value="1"/>
</dbReference>
<dbReference type="AlphaFoldDB" id="A0A183ER06"/>
<dbReference type="PANTHER" id="PTHR11461">
    <property type="entry name" value="SERINE PROTEASE INHIBITOR, SERPIN"/>
    <property type="match status" value="1"/>
</dbReference>
<evidence type="ECO:0000256" key="1">
    <source>
        <dbReference type="ARBA" id="ARBA00009500"/>
    </source>
</evidence>
<comment type="similarity">
    <text evidence="1 2">Belongs to the serpin family.</text>
</comment>
<dbReference type="InterPro" id="IPR036186">
    <property type="entry name" value="Serpin_sf"/>
</dbReference>
<keyword evidence="3" id="KW-0812">Transmembrane</keyword>
<proteinExistence type="inferred from homology"/>
<keyword evidence="3" id="KW-1133">Transmembrane helix</keyword>
<dbReference type="Gene3D" id="2.30.39.10">
    <property type="entry name" value="Alpha-1-antitrypsin, domain 1"/>
    <property type="match status" value="1"/>
</dbReference>
<keyword evidence="3" id="KW-0472">Membrane</keyword>
<dbReference type="GO" id="GO:0004867">
    <property type="term" value="F:serine-type endopeptidase inhibitor activity"/>
    <property type="evidence" value="ECO:0007669"/>
    <property type="project" value="InterPro"/>
</dbReference>
<feature type="domain" description="Serpin" evidence="4">
    <location>
        <begin position="1"/>
        <end position="251"/>
    </location>
</feature>
<dbReference type="PANTHER" id="PTHR11461:SF211">
    <property type="entry name" value="GH10112P-RELATED"/>
    <property type="match status" value="1"/>
</dbReference>
<organism evidence="5">
    <name type="scientific">Gongylonema pulchrum</name>
    <dbReference type="NCBI Taxonomy" id="637853"/>
    <lineage>
        <taxon>Eukaryota</taxon>
        <taxon>Metazoa</taxon>
        <taxon>Ecdysozoa</taxon>
        <taxon>Nematoda</taxon>
        <taxon>Chromadorea</taxon>
        <taxon>Rhabditida</taxon>
        <taxon>Spirurina</taxon>
        <taxon>Spiruromorpha</taxon>
        <taxon>Spiruroidea</taxon>
        <taxon>Gongylonematidae</taxon>
        <taxon>Gongylonema</taxon>
    </lineage>
</organism>
<dbReference type="GO" id="GO:0005615">
    <property type="term" value="C:extracellular space"/>
    <property type="evidence" value="ECO:0007669"/>
    <property type="project" value="InterPro"/>
</dbReference>
<accession>A0A183ER06</accession>
<dbReference type="InterPro" id="IPR042178">
    <property type="entry name" value="Serpin_sf_1"/>
</dbReference>
<dbReference type="InterPro" id="IPR023796">
    <property type="entry name" value="Serpin_dom"/>
</dbReference>
<dbReference type="InterPro" id="IPR042185">
    <property type="entry name" value="Serpin_sf_2"/>
</dbReference>
<name>A0A183ER06_9BILA</name>
<dbReference type="WBParaSite" id="GPUH_0002342701-mRNA-1">
    <property type="protein sequence ID" value="GPUH_0002342701-mRNA-1"/>
    <property type="gene ID" value="GPUH_0002342701"/>
</dbReference>
<reference evidence="5" key="1">
    <citation type="submission" date="2016-06" db="UniProtKB">
        <authorList>
            <consortium name="WormBaseParasite"/>
        </authorList>
    </citation>
    <scope>IDENTIFICATION</scope>
</reference>
<sequence>LLAELSGGDEAYELSVANKLFIRDGLDLLESFLHLINTTYEGQLQQVNFVESEEAAKKINDWVMEKTKSKIRNLVNSKMLTEATKMIIVSAIYFKGSWKKPFPERRTEKKPFYLSENEQTEVDTMHILDHFPYNADENVQILILPYRGEHLSMCLLLPKEKYGLEEFENSLNGTRLLEMVAEAESRDVRNLGITDAFEGSANFSGMSDAPLFVDSAVHQAFVEVTCLLLSFICKLITFDRIRSRFQKFFNNF</sequence>
<dbReference type="SUPFAM" id="SSF56574">
    <property type="entry name" value="Serpins"/>
    <property type="match status" value="1"/>
</dbReference>
<evidence type="ECO:0000313" key="5">
    <source>
        <dbReference type="WBParaSite" id="GPUH_0002342701-mRNA-1"/>
    </source>
</evidence>
<dbReference type="InterPro" id="IPR000215">
    <property type="entry name" value="Serpin_fam"/>
</dbReference>
<evidence type="ECO:0000259" key="4">
    <source>
        <dbReference type="SMART" id="SM00093"/>
    </source>
</evidence>